<feature type="domain" description="Fe-containing alcohol dehydrogenase-like C-terminal" evidence="6">
    <location>
        <begin position="205"/>
        <end position="390"/>
    </location>
</feature>
<dbReference type="Pfam" id="PF00465">
    <property type="entry name" value="Fe-ADH"/>
    <property type="match status" value="1"/>
</dbReference>
<dbReference type="Pfam" id="PF25137">
    <property type="entry name" value="ADH_Fe_C"/>
    <property type="match status" value="1"/>
</dbReference>
<accession>A0ABZ0CVD2</accession>
<dbReference type="InterPro" id="IPR001670">
    <property type="entry name" value="ADH_Fe/GldA"/>
</dbReference>
<evidence type="ECO:0000259" key="6">
    <source>
        <dbReference type="Pfam" id="PF25137"/>
    </source>
</evidence>
<keyword evidence="4" id="KW-0520">NAD</keyword>
<dbReference type="GO" id="GO:0016491">
    <property type="term" value="F:oxidoreductase activity"/>
    <property type="evidence" value="ECO:0007669"/>
    <property type="project" value="UniProtKB-KW"/>
</dbReference>
<dbReference type="Gene3D" id="3.40.50.1970">
    <property type="match status" value="1"/>
</dbReference>
<keyword evidence="8" id="KW-1185">Reference proteome</keyword>
<evidence type="ECO:0000313" key="7">
    <source>
        <dbReference type="EMBL" id="WOB08941.1"/>
    </source>
</evidence>
<comment type="similarity">
    <text evidence="2">Belongs to the iron-containing alcohol dehydrogenase family.</text>
</comment>
<dbReference type="InterPro" id="IPR056798">
    <property type="entry name" value="ADH_Fe_C"/>
</dbReference>
<dbReference type="Gene3D" id="1.20.1090.10">
    <property type="entry name" value="Dehydroquinate synthase-like - alpha domain"/>
    <property type="match status" value="1"/>
</dbReference>
<sequence>MSQAPMRGVYKIQAQERIVFGEPAGEAVAAEVQRLGAKRVFLVSSASLARLDDGPLQQVQRTLAERCVGVFTAMRAHSPREDVIAAANAARAARADLLVAVGGGSSIDGTKAVLACLWHGLDTPEAMAPFLAEGTAAQPLEAPPNPIRMLSVSTTLSAADFTSRAGVTDTATRAKQGFGHALLVPQVAVLDPQATLHTPLPLLLSSGIRAVDHAVESHCAPRAHTMASMHALEGLRLLSRALPAIHRDSASLAARTEAQLGMWQAMWGSSTGGGTGASHGIGYALGAGFDIPHGETSCVMLAPVLRFNEPANADRQAALLKAMESPLPTAADAIAALVRGLGLPTSLQALGLKREHLDGLARRSLAYPPVRANPRPIRSESEVREILELAWQGLAPR</sequence>
<dbReference type="Proteomes" id="UP001303946">
    <property type="component" value="Chromosome"/>
</dbReference>
<protein>
    <submittedName>
        <fullName evidence="7">Iron-containing alcohol dehydrogenase</fullName>
        <ecNumber evidence="7">1.14.11.-</ecNumber>
    </submittedName>
</protein>
<evidence type="ECO:0000313" key="8">
    <source>
        <dbReference type="Proteomes" id="UP001303946"/>
    </source>
</evidence>
<dbReference type="RefSeq" id="WP_316701858.1">
    <property type="nucleotide sequence ID" value="NZ_CP136336.1"/>
</dbReference>
<comment type="cofactor">
    <cofactor evidence="1">
        <name>Fe cation</name>
        <dbReference type="ChEBI" id="CHEBI:24875"/>
    </cofactor>
</comment>
<dbReference type="EC" id="1.14.11.-" evidence="7"/>
<name>A0ABZ0CVD2_9BURK</name>
<keyword evidence="3 7" id="KW-0560">Oxidoreductase</keyword>
<dbReference type="InterPro" id="IPR039697">
    <property type="entry name" value="Alcohol_dehydrogenase_Fe"/>
</dbReference>
<dbReference type="CDD" id="cd08192">
    <property type="entry name" value="MAR-like"/>
    <property type="match status" value="1"/>
</dbReference>
<dbReference type="PROSITE" id="PS00060">
    <property type="entry name" value="ADH_IRON_2"/>
    <property type="match status" value="1"/>
</dbReference>
<dbReference type="InterPro" id="IPR018211">
    <property type="entry name" value="ADH_Fe_CS"/>
</dbReference>
<organism evidence="7 8">
    <name type="scientific">Piscinibacter gummiphilus</name>
    <dbReference type="NCBI Taxonomy" id="946333"/>
    <lineage>
        <taxon>Bacteria</taxon>
        <taxon>Pseudomonadati</taxon>
        <taxon>Pseudomonadota</taxon>
        <taxon>Betaproteobacteria</taxon>
        <taxon>Burkholderiales</taxon>
        <taxon>Sphaerotilaceae</taxon>
        <taxon>Piscinibacter</taxon>
    </lineage>
</organism>
<dbReference type="PANTHER" id="PTHR11496:SF102">
    <property type="entry name" value="ALCOHOL DEHYDROGENASE 4"/>
    <property type="match status" value="1"/>
</dbReference>
<evidence type="ECO:0000256" key="1">
    <source>
        <dbReference type="ARBA" id="ARBA00001962"/>
    </source>
</evidence>
<dbReference type="EMBL" id="CP136336">
    <property type="protein sequence ID" value="WOB08941.1"/>
    <property type="molecule type" value="Genomic_DNA"/>
</dbReference>
<evidence type="ECO:0000256" key="4">
    <source>
        <dbReference type="ARBA" id="ARBA00023027"/>
    </source>
</evidence>
<reference evidence="7 8" key="1">
    <citation type="submission" date="2023-10" db="EMBL/GenBank/DDBJ databases">
        <title>Bacteria for the degradation of biodegradable plastic PBAT(Polybutylene adipate terephthalate).</title>
        <authorList>
            <person name="Weon H.-Y."/>
            <person name="Yeon J."/>
        </authorList>
    </citation>
    <scope>NUCLEOTIDE SEQUENCE [LARGE SCALE GENOMIC DNA]</scope>
    <source>
        <strain evidence="7 8">SBD 7-3</strain>
    </source>
</reference>
<dbReference type="SUPFAM" id="SSF56796">
    <property type="entry name" value="Dehydroquinate synthase-like"/>
    <property type="match status" value="1"/>
</dbReference>
<dbReference type="PANTHER" id="PTHR11496">
    <property type="entry name" value="ALCOHOL DEHYDROGENASE"/>
    <property type="match status" value="1"/>
</dbReference>
<evidence type="ECO:0000259" key="5">
    <source>
        <dbReference type="Pfam" id="PF00465"/>
    </source>
</evidence>
<evidence type="ECO:0000256" key="2">
    <source>
        <dbReference type="ARBA" id="ARBA00007358"/>
    </source>
</evidence>
<evidence type="ECO:0000256" key="3">
    <source>
        <dbReference type="ARBA" id="ARBA00023002"/>
    </source>
</evidence>
<proteinExistence type="inferred from homology"/>
<feature type="domain" description="Alcohol dehydrogenase iron-type/glycerol dehydrogenase GldA" evidence="5">
    <location>
        <begin position="16"/>
        <end position="192"/>
    </location>
</feature>
<gene>
    <name evidence="7" type="ORF">RXV79_02510</name>
</gene>